<dbReference type="EMBL" id="MT144989">
    <property type="protein sequence ID" value="QJI02290.1"/>
    <property type="molecule type" value="Genomic_DNA"/>
</dbReference>
<dbReference type="EMBL" id="MT144342">
    <property type="protein sequence ID" value="QJA52464.1"/>
    <property type="molecule type" value="Genomic_DNA"/>
</dbReference>
<gene>
    <name evidence="1" type="ORF">TM448A02742_0004</name>
    <name evidence="2" type="ORF">TM448B03070_0009</name>
</gene>
<reference evidence="1" key="1">
    <citation type="submission" date="2020-03" db="EMBL/GenBank/DDBJ databases">
        <title>The deep terrestrial virosphere.</title>
        <authorList>
            <person name="Holmfeldt K."/>
            <person name="Nilsson E."/>
            <person name="Simone D."/>
            <person name="Lopez-Fernandez M."/>
            <person name="Wu X."/>
            <person name="de Brujin I."/>
            <person name="Lundin D."/>
            <person name="Andersson A."/>
            <person name="Bertilsson S."/>
            <person name="Dopson M."/>
        </authorList>
    </citation>
    <scope>NUCLEOTIDE SEQUENCE</scope>
    <source>
        <strain evidence="1">TM448A02742</strain>
        <strain evidence="2">TM448B03070</strain>
    </source>
</reference>
<accession>A0A6H1ZY18</accession>
<sequence length="89" mass="10209">MNVYAMNECDWYVGESLQSCIATYIEDVGDPDCVEEPYELDEKQLLSHTFFTSEEDEEGERISRSFKSQLAIEIAAGGEFPRFFASTEY</sequence>
<proteinExistence type="predicted"/>
<organism evidence="1">
    <name type="scientific">viral metagenome</name>
    <dbReference type="NCBI Taxonomy" id="1070528"/>
    <lineage>
        <taxon>unclassified sequences</taxon>
        <taxon>metagenomes</taxon>
        <taxon>organismal metagenomes</taxon>
    </lineage>
</organism>
<protein>
    <submittedName>
        <fullName evidence="1">Uncharacterized protein</fullName>
    </submittedName>
</protein>
<evidence type="ECO:0000313" key="2">
    <source>
        <dbReference type="EMBL" id="QJI02290.1"/>
    </source>
</evidence>
<dbReference type="AlphaFoldDB" id="A0A6H1ZY18"/>
<name>A0A6H1ZY18_9ZZZZ</name>
<evidence type="ECO:0000313" key="1">
    <source>
        <dbReference type="EMBL" id="QJA52464.1"/>
    </source>
</evidence>